<dbReference type="AlphaFoldDB" id="A0A0G2AQV4"/>
<protein>
    <submittedName>
        <fullName evidence="1">Uncharacterized protein</fullName>
    </submittedName>
</protein>
<comment type="caution">
    <text evidence="1">The sequence shown here is derived from an EMBL/GenBank/DDBJ whole genome shotgun (WGS) entry which is preliminary data.</text>
</comment>
<accession>A0A0G2AQV4</accession>
<proteinExistence type="predicted"/>
<dbReference type="EMBL" id="LCRN01000049">
    <property type="protein sequence ID" value="KKW35119.1"/>
    <property type="molecule type" value="Genomic_DNA"/>
</dbReference>
<evidence type="ECO:0000313" key="2">
    <source>
        <dbReference type="Proteomes" id="UP000033865"/>
    </source>
</evidence>
<reference evidence="1 2" key="1">
    <citation type="journal article" date="2015" name="Nature">
        <title>rRNA introns, odd ribosomes, and small enigmatic genomes across a large radiation of phyla.</title>
        <authorList>
            <person name="Brown C.T."/>
            <person name="Hug L.A."/>
            <person name="Thomas B.C."/>
            <person name="Sharon I."/>
            <person name="Castelle C.J."/>
            <person name="Singh A."/>
            <person name="Wilkins M.J."/>
            <person name="Williams K.H."/>
            <person name="Banfield J.F."/>
        </authorList>
    </citation>
    <scope>NUCLEOTIDE SEQUENCE [LARGE SCALE GENOMIC DNA]</scope>
</reference>
<evidence type="ECO:0000313" key="1">
    <source>
        <dbReference type="EMBL" id="KKW35119.1"/>
    </source>
</evidence>
<organism evidence="1 2">
    <name type="scientific">Candidatus Uhrbacteria bacterium GW2011_GWC2_53_7</name>
    <dbReference type="NCBI Taxonomy" id="1618986"/>
    <lineage>
        <taxon>Bacteria</taxon>
        <taxon>Candidatus Uhriibacteriota</taxon>
    </lineage>
</organism>
<name>A0A0G2AQV4_9BACT</name>
<dbReference type="Proteomes" id="UP000033865">
    <property type="component" value="Unassembled WGS sequence"/>
</dbReference>
<sequence>MFHEHHHKSAFPLLVVGLTLALLLVLALLFGPGVRDQSRGLLRPSQAVSAEMYERDVAQIMVRLQERTEMVEDDEAHYDILSSATSELLALTVPASYQSVHLELVASLDLLRQGVFGEETKVEEGARRLEALYQTYPWL</sequence>
<gene>
    <name evidence="1" type="ORF">UY82_C0049G0004</name>
</gene>